<dbReference type="Gene3D" id="3.40.50.300">
    <property type="entry name" value="P-loop containing nucleotide triphosphate hydrolases"/>
    <property type="match status" value="1"/>
</dbReference>
<reference evidence="2 3" key="1">
    <citation type="journal article" date="2019" name="Int. J. Syst. Evol. Microbiol.">
        <title>The Global Catalogue of Microorganisms (GCM) 10K type strain sequencing project: providing services to taxonomists for standard genome sequencing and annotation.</title>
        <authorList>
            <consortium name="The Broad Institute Genomics Platform"/>
            <consortium name="The Broad Institute Genome Sequencing Center for Infectious Disease"/>
            <person name="Wu L."/>
            <person name="Ma J."/>
        </authorList>
    </citation>
    <scope>NUCLEOTIDE SEQUENCE [LARGE SCALE GENOMIC DNA]</scope>
    <source>
        <strain evidence="2 3">JCM 16227</strain>
    </source>
</reference>
<dbReference type="Proteomes" id="UP001501170">
    <property type="component" value="Unassembled WGS sequence"/>
</dbReference>
<feature type="binding site" evidence="1">
    <location>
        <position position="18"/>
    </location>
    <ligand>
        <name>Mg(2+)</name>
        <dbReference type="ChEBI" id="CHEBI:18420"/>
    </ligand>
</feature>
<dbReference type="PIRSF" id="PIRSF006755">
    <property type="entry name" value="DTB_synth"/>
    <property type="match status" value="1"/>
</dbReference>
<keyword evidence="1" id="KW-0093">Biotin biosynthesis</keyword>
<keyword evidence="1" id="KW-0460">Magnesium</keyword>
<feature type="binding site" evidence="1">
    <location>
        <position position="43"/>
    </location>
    <ligand>
        <name>substrate</name>
    </ligand>
</feature>
<evidence type="ECO:0000256" key="1">
    <source>
        <dbReference type="HAMAP-Rule" id="MF_00336"/>
    </source>
</evidence>
<keyword evidence="1" id="KW-0479">Metal-binding</keyword>
<keyword evidence="3" id="KW-1185">Reference proteome</keyword>
<evidence type="ECO:0000313" key="2">
    <source>
        <dbReference type="EMBL" id="GAA2379555.1"/>
    </source>
</evidence>
<dbReference type="HAMAP" id="MF_00336">
    <property type="entry name" value="BioD"/>
    <property type="match status" value="1"/>
</dbReference>
<dbReference type="Pfam" id="PF13500">
    <property type="entry name" value="AAA_26"/>
    <property type="match status" value="1"/>
</dbReference>
<feature type="binding site" evidence="1">
    <location>
        <position position="54"/>
    </location>
    <ligand>
        <name>Mg(2+)</name>
        <dbReference type="ChEBI" id="CHEBI:18420"/>
    </ligand>
</feature>
<comment type="similarity">
    <text evidence="1">Belongs to the dethiobiotin synthetase family.</text>
</comment>
<comment type="caution">
    <text evidence="1">Lacks conserved residue(s) required for the propagation of feature annotation.</text>
</comment>
<comment type="subunit">
    <text evidence="1">Homodimer.</text>
</comment>
<keyword evidence="1" id="KW-0963">Cytoplasm</keyword>
<gene>
    <name evidence="1 2" type="primary">bioD</name>
    <name evidence="2" type="ORF">GCM10009855_19580</name>
</gene>
<feature type="binding site" evidence="1">
    <location>
        <begin position="111"/>
        <end position="114"/>
    </location>
    <ligand>
        <name>ATP</name>
        <dbReference type="ChEBI" id="CHEBI:30616"/>
    </ligand>
</feature>
<sequence length="232" mass="23357">MTARIMVVTGTSTDVGKTVAVAALAAAAQAAGLRVGVCKAAQTGVAPGEPGDLDEVRRLAGPIPVREPARYPEPLAPETAAARAGMEPVTLDAIASATEGLAAVTDLVLVEGAGGVLVRLGPDLTVLGVARRLSAEMLVVADPGLGTLNHTELTARAIAAAGVRLRGLVIGSWPGEPDLAMRCNLADLPRLTGAPIVATVPAGVGRSPADDFRAAAPKWVDASLFHVDATCS</sequence>
<dbReference type="PANTHER" id="PTHR43210:SF5">
    <property type="entry name" value="DETHIOBIOTIN SYNTHETASE"/>
    <property type="match status" value="1"/>
</dbReference>
<organism evidence="2 3">
    <name type="scientific">Gordonia cholesterolivorans</name>
    <dbReference type="NCBI Taxonomy" id="559625"/>
    <lineage>
        <taxon>Bacteria</taxon>
        <taxon>Bacillati</taxon>
        <taxon>Actinomycetota</taxon>
        <taxon>Actinomycetes</taxon>
        <taxon>Mycobacteriales</taxon>
        <taxon>Gordoniaceae</taxon>
        <taxon>Gordonia</taxon>
    </lineage>
</organism>
<comment type="function">
    <text evidence="1">Catalyzes a mechanistically unusual reaction, the ATP-dependent insertion of CO2 between the N7 and N8 nitrogen atoms of 7,8-diaminopelargonic acid (DAPA, also called 7,8-diammoniononanoate) to form a ureido ring.</text>
</comment>
<keyword evidence="1" id="KW-0547">Nucleotide-binding</keyword>
<feature type="binding site" evidence="1">
    <location>
        <position position="111"/>
    </location>
    <ligand>
        <name>Mg(2+)</name>
        <dbReference type="ChEBI" id="CHEBI:18420"/>
    </ligand>
</feature>
<dbReference type="EC" id="6.3.3.3" evidence="1"/>
<keyword evidence="1" id="KW-0067">ATP-binding</keyword>
<dbReference type="SUPFAM" id="SSF52540">
    <property type="entry name" value="P-loop containing nucleoside triphosphate hydrolases"/>
    <property type="match status" value="1"/>
</dbReference>
<dbReference type="NCBIfam" id="TIGR00347">
    <property type="entry name" value="bioD"/>
    <property type="match status" value="1"/>
</dbReference>
<dbReference type="InterPro" id="IPR004472">
    <property type="entry name" value="DTB_synth_BioD"/>
</dbReference>
<keyword evidence="1" id="KW-0436">Ligase</keyword>
<dbReference type="EMBL" id="BAAARB010000008">
    <property type="protein sequence ID" value="GAA2379555.1"/>
    <property type="molecule type" value="Genomic_DNA"/>
</dbReference>
<dbReference type="InterPro" id="IPR027417">
    <property type="entry name" value="P-loop_NTPase"/>
</dbReference>
<name>A0ABN3HGJ2_9ACTN</name>
<feature type="binding site" evidence="1">
    <location>
        <begin position="171"/>
        <end position="172"/>
    </location>
    <ligand>
        <name>ATP</name>
        <dbReference type="ChEBI" id="CHEBI:30616"/>
    </ligand>
</feature>
<protein>
    <recommendedName>
        <fullName evidence="1">ATP-dependent dethiobiotin synthetase BioD</fullName>
        <ecNumber evidence="1">6.3.3.3</ecNumber>
    </recommendedName>
    <alternativeName>
        <fullName evidence="1">DTB synthetase</fullName>
        <shortName evidence="1">DTBS</shortName>
    </alternativeName>
    <alternativeName>
        <fullName evidence="1">Dethiobiotin synthase</fullName>
    </alternativeName>
</protein>
<dbReference type="PANTHER" id="PTHR43210">
    <property type="entry name" value="DETHIOBIOTIN SYNTHETASE"/>
    <property type="match status" value="1"/>
</dbReference>
<comment type="cofactor">
    <cofactor evidence="1">
        <name>Mg(2+)</name>
        <dbReference type="ChEBI" id="CHEBI:18420"/>
    </cofactor>
</comment>
<dbReference type="RefSeq" id="WP_006895364.1">
    <property type="nucleotide sequence ID" value="NZ_BAAARB010000008.1"/>
</dbReference>
<comment type="caution">
    <text evidence="2">The sequence shown here is derived from an EMBL/GenBank/DDBJ whole genome shotgun (WGS) entry which is preliminary data.</text>
</comment>
<dbReference type="CDD" id="cd03109">
    <property type="entry name" value="DTBS"/>
    <property type="match status" value="1"/>
</dbReference>
<accession>A0ABN3HGJ2</accession>
<comment type="pathway">
    <text evidence="1">Cofactor biosynthesis; biotin biosynthesis; biotin from 7,8-diaminononanoate: step 1/2.</text>
</comment>
<comment type="subcellular location">
    <subcellularLocation>
        <location evidence="1">Cytoplasm</location>
    </subcellularLocation>
</comment>
<feature type="active site" evidence="1">
    <location>
        <position position="39"/>
    </location>
</feature>
<feature type="binding site" evidence="1">
    <location>
        <position position="54"/>
    </location>
    <ligand>
        <name>ATP</name>
        <dbReference type="ChEBI" id="CHEBI:30616"/>
    </ligand>
</feature>
<comment type="catalytic activity">
    <reaction evidence="1">
        <text>(7R,8S)-7,8-diammoniononanoate + CO2 + ATP = (4R,5S)-dethiobiotin + ADP + phosphate + 3 H(+)</text>
        <dbReference type="Rhea" id="RHEA:15805"/>
        <dbReference type="ChEBI" id="CHEBI:15378"/>
        <dbReference type="ChEBI" id="CHEBI:16526"/>
        <dbReference type="ChEBI" id="CHEBI:30616"/>
        <dbReference type="ChEBI" id="CHEBI:43474"/>
        <dbReference type="ChEBI" id="CHEBI:149469"/>
        <dbReference type="ChEBI" id="CHEBI:149473"/>
        <dbReference type="ChEBI" id="CHEBI:456216"/>
        <dbReference type="EC" id="6.3.3.3"/>
    </reaction>
</comment>
<evidence type="ECO:0000313" key="3">
    <source>
        <dbReference type="Proteomes" id="UP001501170"/>
    </source>
</evidence>
<proteinExistence type="inferred from homology"/>
<feature type="binding site" evidence="1">
    <location>
        <begin position="14"/>
        <end position="19"/>
    </location>
    <ligand>
        <name>ATP</name>
        <dbReference type="ChEBI" id="CHEBI:30616"/>
    </ligand>
</feature>